<keyword evidence="1" id="KW-0472">Membrane</keyword>
<name>A0AAX2AE72_9BACT</name>
<accession>A0AAX2AE72</accession>
<protein>
    <submittedName>
        <fullName evidence="2">Uncharacterized protein</fullName>
    </submittedName>
</protein>
<dbReference type="Proteomes" id="UP000290092">
    <property type="component" value="Unassembled WGS sequence"/>
</dbReference>
<dbReference type="AlphaFoldDB" id="A0AAX2AE72"/>
<organism evidence="2 3">
    <name type="scientific">Malaciobacter mytili LMG 24559</name>
    <dbReference type="NCBI Taxonomy" id="1032238"/>
    <lineage>
        <taxon>Bacteria</taxon>
        <taxon>Pseudomonadati</taxon>
        <taxon>Campylobacterota</taxon>
        <taxon>Epsilonproteobacteria</taxon>
        <taxon>Campylobacterales</taxon>
        <taxon>Arcobacteraceae</taxon>
        <taxon>Malaciobacter</taxon>
    </lineage>
</organism>
<dbReference type="KEGG" id="amyt:AMYT_a0167"/>
<evidence type="ECO:0000256" key="1">
    <source>
        <dbReference type="SAM" id="Phobius"/>
    </source>
</evidence>
<keyword evidence="3" id="KW-1185">Reference proteome</keyword>
<dbReference type="EMBL" id="NXID01000066">
    <property type="protein sequence ID" value="RXK12974.1"/>
    <property type="molecule type" value="Genomic_DNA"/>
</dbReference>
<keyword evidence="1" id="KW-1133">Transmembrane helix</keyword>
<keyword evidence="1" id="KW-0812">Transmembrane</keyword>
<comment type="caution">
    <text evidence="2">The sequence shown here is derived from an EMBL/GenBank/DDBJ whole genome shotgun (WGS) entry which is preliminary data.</text>
</comment>
<proteinExistence type="predicted"/>
<feature type="transmembrane region" description="Helical" evidence="1">
    <location>
        <begin position="35"/>
        <end position="52"/>
    </location>
</feature>
<sequence length="69" mass="8130">MIRILIILIVSVLGNISLMVYDYKHIENIESINKIGMIFNVILLSLLLIELFKISKKIWFNKKEKILKN</sequence>
<evidence type="ECO:0000313" key="2">
    <source>
        <dbReference type="EMBL" id="RXK12974.1"/>
    </source>
</evidence>
<evidence type="ECO:0000313" key="3">
    <source>
        <dbReference type="Proteomes" id="UP000290092"/>
    </source>
</evidence>
<gene>
    <name evidence="2" type="ORF">CP985_13545</name>
</gene>
<reference evidence="2 3" key="1">
    <citation type="submission" date="2017-09" db="EMBL/GenBank/DDBJ databases">
        <title>Genomics of the genus Arcobacter.</title>
        <authorList>
            <person name="Perez-Cataluna A."/>
            <person name="Figueras M.J."/>
            <person name="Salas-Masso N."/>
        </authorList>
    </citation>
    <scope>NUCLEOTIDE SEQUENCE [LARGE SCALE GENOMIC DNA]</scope>
    <source>
        <strain evidence="2 3">CECT 7386</strain>
    </source>
</reference>